<keyword evidence="2" id="KW-0808">Transferase</keyword>
<protein>
    <submittedName>
        <fullName evidence="2">Protoheme IX farnesyltransferase</fullName>
        <ecNumber evidence="2">2.5.1.-</ecNumber>
    </submittedName>
</protein>
<accession>A0ABM5MW08</accession>
<keyword evidence="1" id="KW-1133">Transmembrane helix</keyword>
<organism evidence="2 3">
    <name type="scientific">Rickettsia typhi str. TH1527</name>
    <dbReference type="NCBI Taxonomy" id="1003201"/>
    <lineage>
        <taxon>Bacteria</taxon>
        <taxon>Pseudomonadati</taxon>
        <taxon>Pseudomonadota</taxon>
        <taxon>Alphaproteobacteria</taxon>
        <taxon>Rickettsiales</taxon>
        <taxon>Rickettsiaceae</taxon>
        <taxon>Rickettsieae</taxon>
        <taxon>Rickettsia</taxon>
        <taxon>typhus group</taxon>
    </lineage>
</organism>
<keyword evidence="1" id="KW-0472">Membrane</keyword>
<dbReference type="Proteomes" id="UP000007581">
    <property type="component" value="Chromosome"/>
</dbReference>
<dbReference type="EMBL" id="CP003397">
    <property type="protein sequence ID" value="AFE54193.1"/>
    <property type="molecule type" value="Genomic_DNA"/>
</dbReference>
<keyword evidence="3" id="KW-1185">Reference proteome</keyword>
<evidence type="ECO:0000313" key="3">
    <source>
        <dbReference type="Proteomes" id="UP000007581"/>
    </source>
</evidence>
<keyword evidence="1" id="KW-0812">Transmembrane</keyword>
<feature type="transmembrane region" description="Helical" evidence="1">
    <location>
        <begin position="5"/>
        <end position="21"/>
    </location>
</feature>
<name>A0ABM5MW08_RICTP</name>
<proteinExistence type="predicted"/>
<gene>
    <name evidence="2" type="ORF">RTTH1527_01640</name>
</gene>
<dbReference type="EC" id="2.5.1.-" evidence="2"/>
<evidence type="ECO:0000256" key="1">
    <source>
        <dbReference type="SAM" id="Phobius"/>
    </source>
</evidence>
<evidence type="ECO:0000313" key="2">
    <source>
        <dbReference type="EMBL" id="AFE54193.1"/>
    </source>
</evidence>
<sequence length="46" mass="4928">MKPHVMFLVIFTGFVGIWLAPDSINPLIAITMYSSLGVGSVGAMNM</sequence>
<reference evidence="2" key="1">
    <citation type="submission" date="2012-03" db="EMBL/GenBank/DDBJ databases">
        <authorList>
            <person name="Johnson S.L."/>
            <person name="Sims D."/>
            <person name="Han S."/>
            <person name="Bruce D.C."/>
            <person name="Dasch G.A."/>
        </authorList>
    </citation>
    <scope>NUCLEOTIDE SEQUENCE [LARGE SCALE GENOMIC DNA]</scope>
    <source>
        <strain evidence="2">TH1527</strain>
    </source>
</reference>
<dbReference type="GO" id="GO:0016740">
    <property type="term" value="F:transferase activity"/>
    <property type="evidence" value="ECO:0007669"/>
    <property type="project" value="UniProtKB-KW"/>
</dbReference>